<feature type="region of interest" description="Disordered" evidence="1">
    <location>
        <begin position="31"/>
        <end position="210"/>
    </location>
</feature>
<dbReference type="OrthoDB" id="6377307at2759"/>
<keyword evidence="4" id="KW-1185">Reference proteome</keyword>
<evidence type="ECO:0000313" key="4">
    <source>
        <dbReference type="Proteomes" id="UP000789390"/>
    </source>
</evidence>
<feature type="compositionally biased region" description="Basic residues" evidence="1">
    <location>
        <begin position="90"/>
        <end position="104"/>
    </location>
</feature>
<organism evidence="3 4">
    <name type="scientific">Daphnia galeata</name>
    <dbReference type="NCBI Taxonomy" id="27404"/>
    <lineage>
        <taxon>Eukaryota</taxon>
        <taxon>Metazoa</taxon>
        <taxon>Ecdysozoa</taxon>
        <taxon>Arthropoda</taxon>
        <taxon>Crustacea</taxon>
        <taxon>Branchiopoda</taxon>
        <taxon>Diplostraca</taxon>
        <taxon>Cladocera</taxon>
        <taxon>Anomopoda</taxon>
        <taxon>Daphniidae</taxon>
        <taxon>Daphnia</taxon>
    </lineage>
</organism>
<feature type="compositionally biased region" description="Basic and acidic residues" evidence="1">
    <location>
        <begin position="179"/>
        <end position="202"/>
    </location>
</feature>
<evidence type="ECO:0000256" key="1">
    <source>
        <dbReference type="SAM" id="MobiDB-lite"/>
    </source>
</evidence>
<comment type="caution">
    <text evidence="3">The sequence shown here is derived from an EMBL/GenBank/DDBJ whole genome shotgun (WGS) entry which is preliminary data.</text>
</comment>
<dbReference type="PANTHER" id="PTHR34008">
    <property type="entry name" value="REPETITIVE PROLINE-RICH CELL WALL PROTEIN 1"/>
    <property type="match status" value="1"/>
</dbReference>
<evidence type="ECO:0000313" key="3">
    <source>
        <dbReference type="EMBL" id="CAH0108082.1"/>
    </source>
</evidence>
<feature type="chain" id="PRO_5035286870" evidence="2">
    <location>
        <begin position="27"/>
        <end position="257"/>
    </location>
</feature>
<feature type="compositionally biased region" description="Polar residues" evidence="1">
    <location>
        <begin position="31"/>
        <end position="43"/>
    </location>
</feature>
<dbReference type="Proteomes" id="UP000789390">
    <property type="component" value="Unassembled WGS sequence"/>
</dbReference>
<reference evidence="3" key="1">
    <citation type="submission" date="2021-11" db="EMBL/GenBank/DDBJ databases">
        <authorList>
            <person name="Schell T."/>
        </authorList>
    </citation>
    <scope>NUCLEOTIDE SEQUENCE</scope>
    <source>
        <strain evidence="3">M5</strain>
    </source>
</reference>
<feature type="compositionally biased region" description="Pro residues" evidence="1">
    <location>
        <begin position="125"/>
        <end position="150"/>
    </location>
</feature>
<feature type="compositionally biased region" description="Basic and acidic residues" evidence="1">
    <location>
        <begin position="45"/>
        <end position="57"/>
    </location>
</feature>
<dbReference type="PANTHER" id="PTHR34008:SF2">
    <property type="entry name" value="REPETITIVE PROLINE-RICH CELL WALL PROTEIN 1"/>
    <property type="match status" value="1"/>
</dbReference>
<proteinExistence type="predicted"/>
<name>A0A8J2RTC8_9CRUS</name>
<evidence type="ECO:0000256" key="2">
    <source>
        <dbReference type="SAM" id="SignalP"/>
    </source>
</evidence>
<dbReference type="EMBL" id="CAKKLH010000281">
    <property type="protein sequence ID" value="CAH0108082.1"/>
    <property type="molecule type" value="Genomic_DNA"/>
</dbReference>
<gene>
    <name evidence="3" type="ORF">DGAL_LOCUS11448</name>
</gene>
<accession>A0A8J2RTC8</accession>
<keyword evidence="2" id="KW-0732">Signal</keyword>
<sequence>MTGRPETLKFVMPMLLALLALTVIRSDNNVSADSNLRDTSPGNGRSDEMIERFGSRDGHHHNTQHRPSLLDKLKRPKSGYSAPKSQYKPPKSHRPSKAHSKPKGKYGPPKAQTYAPVKNYEAPAYNPPAYSPPAYSPPAYSPPAYSPPAYSPSAYSPPAYSPPAYSPPAYSPPKAEYGPPKKEYGPPKKEYGPPKKENDPPKAEYNPPNEKYKVPIEPAYIPKVNPLSPPVANKDSSGFFSSPSDGFPNFFKQIAQG</sequence>
<feature type="signal peptide" evidence="2">
    <location>
        <begin position="1"/>
        <end position="26"/>
    </location>
</feature>
<dbReference type="AlphaFoldDB" id="A0A8J2RTC8"/>
<feature type="compositionally biased region" description="Pro residues" evidence="1">
    <location>
        <begin position="159"/>
        <end position="171"/>
    </location>
</feature>
<protein>
    <submittedName>
        <fullName evidence="3">Uncharacterized protein</fullName>
    </submittedName>
</protein>